<dbReference type="Pfam" id="PF04140">
    <property type="entry name" value="ICMT"/>
    <property type="match status" value="1"/>
</dbReference>
<evidence type="ECO:0000313" key="5">
    <source>
        <dbReference type="EMBL" id="NVI09666.1"/>
    </source>
</evidence>
<dbReference type="Gene3D" id="1.20.120.1630">
    <property type="match status" value="1"/>
</dbReference>
<comment type="subcellular location">
    <subcellularLocation>
        <location evidence="1">Membrane</location>
        <topology evidence="1">Multi-pass membrane protein</topology>
    </subcellularLocation>
</comment>
<comment type="caution">
    <text evidence="5">The sequence shown here is derived from an EMBL/GenBank/DDBJ whole genome shotgun (WGS) entry which is preliminary data.</text>
</comment>
<dbReference type="EMBL" id="VOMC01000112">
    <property type="protein sequence ID" value="NVI09666.1"/>
    <property type="molecule type" value="Genomic_DNA"/>
</dbReference>
<gene>
    <name evidence="5" type="ORF">FSB64_40005</name>
</gene>
<evidence type="ECO:0000256" key="1">
    <source>
        <dbReference type="ARBA" id="ARBA00004141"/>
    </source>
</evidence>
<accession>A0ABX2NYS5</accession>
<protein>
    <submittedName>
        <fullName evidence="5">Isoprenylcysteine carboxylmethyltransferase family protein</fullName>
    </submittedName>
</protein>
<keyword evidence="4" id="KW-0472">Membrane</keyword>
<keyword evidence="2" id="KW-0812">Transmembrane</keyword>
<keyword evidence="6" id="KW-1185">Reference proteome</keyword>
<evidence type="ECO:0000256" key="2">
    <source>
        <dbReference type="ARBA" id="ARBA00022692"/>
    </source>
</evidence>
<dbReference type="InterPro" id="IPR007269">
    <property type="entry name" value="ICMT_MeTrfase"/>
</dbReference>
<dbReference type="Proteomes" id="UP000821598">
    <property type="component" value="Unassembled WGS sequence"/>
</dbReference>
<keyword evidence="3" id="KW-1133">Transmembrane helix</keyword>
<evidence type="ECO:0000256" key="4">
    <source>
        <dbReference type="ARBA" id="ARBA00023136"/>
    </source>
</evidence>
<reference evidence="5 6" key="1">
    <citation type="submission" date="2019-08" db="EMBL/GenBank/DDBJ databases">
        <title>Paraburkholderia simonii sp. nov. and P. youngii sp. nov. Brazilian and Mexican Mimosa-associated rhizobia.</title>
        <authorList>
            <person name="Mavima L."/>
            <person name="Beukes C.W."/>
            <person name="Palmer M."/>
            <person name="De Meyer S.E."/>
            <person name="James E.K."/>
            <person name="Maluk M."/>
            <person name="Avontuur J.R."/>
            <person name="Chan W.Y."/>
            <person name="Venter S.N."/>
            <person name="Steenkamp E.T."/>
        </authorList>
    </citation>
    <scope>NUCLEOTIDE SEQUENCE [LARGE SCALE GENOMIC DNA]</scope>
    <source>
        <strain evidence="5 6">JPY454</strain>
    </source>
</reference>
<sequence length="160" mass="18027">MRRRDHSSIRERSITDHAAGVRVCRSADRRAGRVCPRSEQACLKLVPEWLAAVIQQVAGVLVQIHAKWSLGRSFGLLPANRGVVVAGPYRVVCHPLYLGYLVTDIGFLAANFGMHNLIVIVAQWTLQVVRIVMEEQLLSNDAAYREYTRRVHYGLIYGVF</sequence>
<name>A0ABX2NYS5_9BURK</name>
<evidence type="ECO:0000313" key="6">
    <source>
        <dbReference type="Proteomes" id="UP000821598"/>
    </source>
</evidence>
<evidence type="ECO:0000256" key="3">
    <source>
        <dbReference type="ARBA" id="ARBA00022989"/>
    </source>
</evidence>
<organism evidence="5 6">
    <name type="scientific">Paraburkholderia youngii</name>
    <dbReference type="NCBI Taxonomy" id="2782701"/>
    <lineage>
        <taxon>Bacteria</taxon>
        <taxon>Pseudomonadati</taxon>
        <taxon>Pseudomonadota</taxon>
        <taxon>Betaproteobacteria</taxon>
        <taxon>Burkholderiales</taxon>
        <taxon>Burkholderiaceae</taxon>
        <taxon>Paraburkholderia</taxon>
    </lineage>
</organism>
<proteinExistence type="predicted"/>